<dbReference type="CDD" id="cd03809">
    <property type="entry name" value="GT4_MtfB-like"/>
    <property type="match status" value="1"/>
</dbReference>
<feature type="domain" description="Glycosyltransferase subfamily 4-like N-terminal" evidence="3">
    <location>
        <begin position="15"/>
        <end position="167"/>
    </location>
</feature>
<dbReference type="GO" id="GO:0016757">
    <property type="term" value="F:glycosyltransferase activity"/>
    <property type="evidence" value="ECO:0007669"/>
    <property type="project" value="InterPro"/>
</dbReference>
<name>A0A6H3FAT4_9BACT</name>
<protein>
    <submittedName>
        <fullName evidence="4">Glycosyltransferase family 1 protein</fullName>
    </submittedName>
</protein>
<accession>A0A6H3FAT4</accession>
<sequence>MRTLAIDCRMARMSGIGVYLRNVAPRCMALLADAVRFRLLGYDGAFPVPDGVSWEPVSFDALIYSITEQYRMLPLLRGCDALWLPHYPIPVLAGIPLVVTVHDVTHLALPGLFTGIQKMYARLMFQAVRHKAAELLFVSEFSRQEFLRLVGRPRGGATVTPNGVDASWLECPLVDAPTQPPYFLAVGNVKPHKNIRLLCHTFAGIAGQCTANLVLAGAYTGFRSAETSTEALAAICPGRIHFTGALEQTELVHLMRGATALVFPSRYEGFGLPPLEALATGVPVVASDIPPVREVCGTHAQYFSPDSEGQLAQAMLQVLALPPQERRQHAAAGRAHAHTFSWARAAETTAQVLQKTLHL</sequence>
<evidence type="ECO:0000313" key="4">
    <source>
        <dbReference type="EMBL" id="TBH79086.1"/>
    </source>
</evidence>
<dbReference type="InterPro" id="IPR001296">
    <property type="entry name" value="Glyco_trans_1"/>
</dbReference>
<keyword evidence="1 4" id="KW-0808">Transferase</keyword>
<dbReference type="RefSeq" id="WP_130958109.1">
    <property type="nucleotide sequence ID" value="NZ_JBHSHA010000004.1"/>
</dbReference>
<comment type="caution">
    <text evidence="4">The sequence shown here is derived from an EMBL/GenBank/DDBJ whole genome shotgun (WGS) entry which is preliminary data.</text>
</comment>
<dbReference type="InterPro" id="IPR028098">
    <property type="entry name" value="Glyco_trans_4-like_N"/>
</dbReference>
<proteinExistence type="predicted"/>
<gene>
    <name evidence="4" type="ORF">EB812_08775</name>
</gene>
<keyword evidence="5" id="KW-1185">Reference proteome</keyword>
<reference evidence="4 5" key="1">
    <citation type="submission" date="2018-12" db="EMBL/GenBank/DDBJ databases">
        <title>First genome draft of Desulfovibrio legallis sp. nov.</title>
        <authorList>
            <person name="Ben Dhia O."/>
            <person name="Najjari A."/>
            <person name="Ferjani R."/>
            <person name="Fhoula I."/>
            <person name="Fardeau M.-L."/>
            <person name="Boudabbous A."/>
            <person name="Ouzari H.I."/>
        </authorList>
    </citation>
    <scope>NUCLEOTIDE SEQUENCE [LARGE SCALE GENOMIC DNA]</scope>
    <source>
        <strain evidence="4 5">H1T</strain>
    </source>
</reference>
<dbReference type="GO" id="GO:0009103">
    <property type="term" value="P:lipopolysaccharide biosynthetic process"/>
    <property type="evidence" value="ECO:0007669"/>
    <property type="project" value="TreeGrafter"/>
</dbReference>
<dbReference type="PANTHER" id="PTHR46401">
    <property type="entry name" value="GLYCOSYLTRANSFERASE WBBK-RELATED"/>
    <property type="match status" value="1"/>
</dbReference>
<evidence type="ECO:0000259" key="2">
    <source>
        <dbReference type="Pfam" id="PF00534"/>
    </source>
</evidence>
<dbReference type="Pfam" id="PF00534">
    <property type="entry name" value="Glycos_transf_1"/>
    <property type="match status" value="1"/>
</dbReference>
<dbReference type="Pfam" id="PF13439">
    <property type="entry name" value="Glyco_transf_4"/>
    <property type="match status" value="1"/>
</dbReference>
<dbReference type="AlphaFoldDB" id="A0A6H3FAT4"/>
<dbReference type="Gene3D" id="3.40.50.2000">
    <property type="entry name" value="Glycogen Phosphorylase B"/>
    <property type="match status" value="2"/>
</dbReference>
<feature type="domain" description="Glycosyl transferase family 1" evidence="2">
    <location>
        <begin position="177"/>
        <end position="329"/>
    </location>
</feature>
<evidence type="ECO:0000259" key="3">
    <source>
        <dbReference type="Pfam" id="PF13439"/>
    </source>
</evidence>
<dbReference type="SUPFAM" id="SSF53756">
    <property type="entry name" value="UDP-Glycosyltransferase/glycogen phosphorylase"/>
    <property type="match status" value="1"/>
</dbReference>
<evidence type="ECO:0000256" key="1">
    <source>
        <dbReference type="ARBA" id="ARBA00022679"/>
    </source>
</evidence>
<dbReference type="EMBL" id="SIXC01000010">
    <property type="protein sequence ID" value="TBH79086.1"/>
    <property type="molecule type" value="Genomic_DNA"/>
</dbReference>
<dbReference type="PANTHER" id="PTHR46401:SF2">
    <property type="entry name" value="GLYCOSYLTRANSFERASE WBBK-RELATED"/>
    <property type="match status" value="1"/>
</dbReference>
<evidence type="ECO:0000313" key="5">
    <source>
        <dbReference type="Proteomes" id="UP000292919"/>
    </source>
</evidence>
<dbReference type="Proteomes" id="UP000292919">
    <property type="component" value="Unassembled WGS sequence"/>
</dbReference>
<organism evidence="4 5">
    <name type="scientific">Desulfovibrio legallii</name>
    <dbReference type="NCBI Taxonomy" id="571438"/>
    <lineage>
        <taxon>Bacteria</taxon>
        <taxon>Pseudomonadati</taxon>
        <taxon>Thermodesulfobacteriota</taxon>
        <taxon>Desulfovibrionia</taxon>
        <taxon>Desulfovibrionales</taxon>
        <taxon>Desulfovibrionaceae</taxon>
        <taxon>Desulfovibrio</taxon>
    </lineage>
</organism>